<evidence type="ECO:0000256" key="4">
    <source>
        <dbReference type="PROSITE-ProRule" id="PRU00283"/>
    </source>
</evidence>
<dbReference type="PANTHER" id="PTHR47968">
    <property type="entry name" value="CENTROMERE PROTEIN E"/>
    <property type="match status" value="1"/>
</dbReference>
<evidence type="ECO:0000313" key="7">
    <source>
        <dbReference type="Proteomes" id="UP001209570"/>
    </source>
</evidence>
<dbReference type="Gene3D" id="3.40.850.10">
    <property type="entry name" value="Kinesin motor domain"/>
    <property type="match status" value="1"/>
</dbReference>
<gene>
    <name evidence="6" type="ORF">P43SY_011299</name>
</gene>
<keyword evidence="3 4" id="KW-0505">Motor protein</keyword>
<feature type="domain" description="Kinesin motor" evidence="5">
    <location>
        <begin position="21"/>
        <end position="236"/>
    </location>
</feature>
<dbReference type="GO" id="GO:0005524">
    <property type="term" value="F:ATP binding"/>
    <property type="evidence" value="ECO:0007669"/>
    <property type="project" value="UniProtKB-UniRule"/>
</dbReference>
<dbReference type="SMART" id="SM00129">
    <property type="entry name" value="KISc"/>
    <property type="match status" value="1"/>
</dbReference>
<feature type="binding site" evidence="4">
    <location>
        <begin position="113"/>
        <end position="120"/>
    </location>
    <ligand>
        <name>ATP</name>
        <dbReference type="ChEBI" id="CHEBI:30616"/>
    </ligand>
</feature>
<keyword evidence="4" id="KW-0547">Nucleotide-binding</keyword>
<dbReference type="InterPro" id="IPR001752">
    <property type="entry name" value="Kinesin_motor_dom"/>
</dbReference>
<dbReference type="Proteomes" id="UP001209570">
    <property type="component" value="Unassembled WGS sequence"/>
</dbReference>
<dbReference type="InterPro" id="IPR027417">
    <property type="entry name" value="P-loop_NTPase"/>
</dbReference>
<accession>A0AAD5L628</accession>
<sequence>MTMAGGCFDDEGTLQDADASGMLVAVRLRPMTDREKREGHRSCCRVVGDQVVVIEKFGAAHHHLRSQQSSMKEYAYDIAFSPDATQDEVYTKTVKDIVPTILNGYHATIFAYGATGAGKTHTMMGSERDGLGELDEMIDDEDVNVDGIIPHALADIFALIRHRKEEETMLNLSQGTTYEWKVLVSYLEVYNEQIRDLLQPSSRSLALREDPARGIVHVAGLHYEEAKSVGQGKSSS</sequence>
<keyword evidence="1" id="KW-0493">Microtubule</keyword>
<evidence type="ECO:0000259" key="5">
    <source>
        <dbReference type="PROSITE" id="PS50067"/>
    </source>
</evidence>
<dbReference type="AlphaFoldDB" id="A0AAD5L628"/>
<keyword evidence="7" id="KW-1185">Reference proteome</keyword>
<dbReference type="Pfam" id="PF00225">
    <property type="entry name" value="Kinesin"/>
    <property type="match status" value="1"/>
</dbReference>
<dbReference type="GO" id="GO:0007018">
    <property type="term" value="P:microtubule-based movement"/>
    <property type="evidence" value="ECO:0007669"/>
    <property type="project" value="InterPro"/>
</dbReference>
<dbReference type="PROSITE" id="PS50067">
    <property type="entry name" value="KINESIN_MOTOR_2"/>
    <property type="match status" value="1"/>
</dbReference>
<dbReference type="EMBL" id="JAKCXM010001619">
    <property type="protein sequence ID" value="KAJ0390788.1"/>
    <property type="molecule type" value="Genomic_DNA"/>
</dbReference>
<evidence type="ECO:0000313" key="6">
    <source>
        <dbReference type="EMBL" id="KAJ0390788.1"/>
    </source>
</evidence>
<comment type="caution">
    <text evidence="6">The sequence shown here is derived from an EMBL/GenBank/DDBJ whole genome shotgun (WGS) entry which is preliminary data.</text>
</comment>
<dbReference type="GO" id="GO:0005874">
    <property type="term" value="C:microtubule"/>
    <property type="evidence" value="ECO:0007669"/>
    <property type="project" value="UniProtKB-KW"/>
</dbReference>
<evidence type="ECO:0000256" key="1">
    <source>
        <dbReference type="ARBA" id="ARBA00022701"/>
    </source>
</evidence>
<dbReference type="InterPro" id="IPR027640">
    <property type="entry name" value="Kinesin-like_fam"/>
</dbReference>
<organism evidence="6 7">
    <name type="scientific">Pythium insidiosum</name>
    <name type="common">Pythiosis disease agent</name>
    <dbReference type="NCBI Taxonomy" id="114742"/>
    <lineage>
        <taxon>Eukaryota</taxon>
        <taxon>Sar</taxon>
        <taxon>Stramenopiles</taxon>
        <taxon>Oomycota</taxon>
        <taxon>Peronosporomycetes</taxon>
        <taxon>Pythiales</taxon>
        <taxon>Pythiaceae</taxon>
        <taxon>Pythium</taxon>
    </lineage>
</organism>
<dbReference type="InterPro" id="IPR036961">
    <property type="entry name" value="Kinesin_motor_dom_sf"/>
</dbReference>
<name>A0AAD5L628_PYTIN</name>
<evidence type="ECO:0000256" key="2">
    <source>
        <dbReference type="ARBA" id="ARBA00023054"/>
    </source>
</evidence>
<comment type="similarity">
    <text evidence="4">Belongs to the TRAFAC class myosin-kinesin ATPase superfamily. Kinesin family.</text>
</comment>
<dbReference type="GO" id="GO:0008017">
    <property type="term" value="F:microtubule binding"/>
    <property type="evidence" value="ECO:0007669"/>
    <property type="project" value="InterPro"/>
</dbReference>
<keyword evidence="4" id="KW-0067">ATP-binding</keyword>
<keyword evidence="2" id="KW-0175">Coiled coil</keyword>
<protein>
    <recommendedName>
        <fullName evidence="5">Kinesin motor domain-containing protein</fullName>
    </recommendedName>
</protein>
<evidence type="ECO:0000256" key="3">
    <source>
        <dbReference type="ARBA" id="ARBA00023175"/>
    </source>
</evidence>
<dbReference type="GO" id="GO:0003777">
    <property type="term" value="F:microtubule motor activity"/>
    <property type="evidence" value="ECO:0007669"/>
    <property type="project" value="InterPro"/>
</dbReference>
<reference evidence="6" key="1">
    <citation type="submission" date="2021-12" db="EMBL/GenBank/DDBJ databases">
        <title>Prjna785345.</title>
        <authorList>
            <person name="Rujirawat T."/>
            <person name="Krajaejun T."/>
        </authorList>
    </citation>
    <scope>NUCLEOTIDE SEQUENCE</scope>
    <source>
        <strain evidence="6">Pi057C3</strain>
    </source>
</reference>
<dbReference type="PANTHER" id="PTHR47968:SF13">
    <property type="entry name" value="KINESIN-LIKE PROTEIN KIF19 ISOFORM X1"/>
    <property type="match status" value="1"/>
</dbReference>
<proteinExistence type="inferred from homology"/>
<dbReference type="SUPFAM" id="SSF52540">
    <property type="entry name" value="P-loop containing nucleoside triphosphate hydrolases"/>
    <property type="match status" value="1"/>
</dbReference>